<keyword evidence="1" id="KW-0812">Transmembrane</keyword>
<dbReference type="Proteomes" id="UP001374803">
    <property type="component" value="Chromosome"/>
</dbReference>
<keyword evidence="1" id="KW-1133">Transmembrane helix</keyword>
<accession>A0ABZ2L7Z8</accession>
<keyword evidence="1" id="KW-0472">Membrane</keyword>
<proteinExistence type="predicted"/>
<dbReference type="EMBL" id="CP089983">
    <property type="protein sequence ID" value="WXB05941.1"/>
    <property type="molecule type" value="Genomic_DNA"/>
</dbReference>
<evidence type="ECO:0000313" key="3">
    <source>
        <dbReference type="Proteomes" id="UP001374803"/>
    </source>
</evidence>
<evidence type="ECO:0000256" key="1">
    <source>
        <dbReference type="SAM" id="Phobius"/>
    </source>
</evidence>
<feature type="transmembrane region" description="Helical" evidence="1">
    <location>
        <begin position="90"/>
        <end position="115"/>
    </location>
</feature>
<organism evidence="2 3">
    <name type="scientific">Pendulispora rubella</name>
    <dbReference type="NCBI Taxonomy" id="2741070"/>
    <lineage>
        <taxon>Bacteria</taxon>
        <taxon>Pseudomonadati</taxon>
        <taxon>Myxococcota</taxon>
        <taxon>Myxococcia</taxon>
        <taxon>Myxococcales</taxon>
        <taxon>Sorangiineae</taxon>
        <taxon>Pendulisporaceae</taxon>
        <taxon>Pendulispora</taxon>
    </lineage>
</organism>
<name>A0ABZ2L7Z8_9BACT</name>
<evidence type="ECO:0000313" key="2">
    <source>
        <dbReference type="EMBL" id="WXB05941.1"/>
    </source>
</evidence>
<evidence type="ECO:0008006" key="4">
    <source>
        <dbReference type="Google" id="ProtNLM"/>
    </source>
</evidence>
<feature type="transmembrane region" description="Helical" evidence="1">
    <location>
        <begin position="56"/>
        <end position="84"/>
    </location>
</feature>
<keyword evidence="3" id="KW-1185">Reference proteome</keyword>
<gene>
    <name evidence="2" type="ORF">LVJ94_01510</name>
</gene>
<reference evidence="2" key="1">
    <citation type="submission" date="2021-12" db="EMBL/GenBank/DDBJ databases">
        <title>Discovery of the Pendulisporaceae a myxobacterial family with distinct sporulation behavior and unique specialized metabolism.</title>
        <authorList>
            <person name="Garcia R."/>
            <person name="Popoff A."/>
            <person name="Bader C.D."/>
            <person name="Loehr J."/>
            <person name="Walesch S."/>
            <person name="Walt C."/>
            <person name="Boldt J."/>
            <person name="Bunk B."/>
            <person name="Haeckl F.J.F.P.J."/>
            <person name="Gunesch A.P."/>
            <person name="Birkelbach J."/>
            <person name="Nuebel U."/>
            <person name="Pietschmann T."/>
            <person name="Bach T."/>
            <person name="Mueller R."/>
        </authorList>
    </citation>
    <scope>NUCLEOTIDE SEQUENCE</scope>
    <source>
        <strain evidence="2">MSr11367</strain>
    </source>
</reference>
<dbReference type="RefSeq" id="WP_394835591.1">
    <property type="nucleotide sequence ID" value="NZ_CP089929.1"/>
</dbReference>
<protein>
    <recommendedName>
        <fullName evidence="4">Transmembrane protein</fullName>
    </recommendedName>
</protein>
<sequence length="123" mass="12834">MERLFFAGAAMGKRLEKTLDCPPFYQDKLVSSEIVALRSEVVSHVRPRAGSLPATVSLALTFLGGSLGGVAGGGVTALVLTIAAAPAPSWVRAMAMLGAVGSAVVLFLWCLRFVVSVIHHASR</sequence>